<dbReference type="GO" id="GO:0003677">
    <property type="term" value="F:DNA binding"/>
    <property type="evidence" value="ECO:0007669"/>
    <property type="project" value="InterPro"/>
</dbReference>
<accession>A0A2D2CYN7</accession>
<evidence type="ECO:0000313" key="2">
    <source>
        <dbReference type="EMBL" id="ATQ67759.1"/>
    </source>
</evidence>
<reference evidence="3" key="1">
    <citation type="submission" date="2017-10" db="EMBL/GenBank/DDBJ databases">
        <title>Completed PacBio SMRT sequence of Methylosinus trichosporium OB3b reveals presence of a third large plasmid.</title>
        <authorList>
            <person name="Charles T.C."/>
            <person name="Lynch M.D.J."/>
            <person name="Heil J.R."/>
            <person name="Cheng J."/>
        </authorList>
    </citation>
    <scope>NUCLEOTIDE SEQUENCE [LARGE SCALE GENOMIC DNA]</scope>
    <source>
        <strain evidence="3">OB3b</strain>
    </source>
</reference>
<dbReference type="AlphaFoldDB" id="A0A2D2CYN7"/>
<dbReference type="RefSeq" id="WP_003612597.1">
    <property type="nucleotide sequence ID" value="NZ_ADVE02000001.1"/>
</dbReference>
<dbReference type="CDD" id="cd06529">
    <property type="entry name" value="S24_LexA-like"/>
    <property type="match status" value="1"/>
</dbReference>
<name>A0A2D2CYN7_METT3</name>
<gene>
    <name evidence="2" type="ORF">CQW49_07525</name>
</gene>
<organism evidence="2 3">
    <name type="scientific">Methylosinus trichosporium (strain ATCC 35070 / NCIMB 11131 / UNIQEM 75 / OB3b)</name>
    <dbReference type="NCBI Taxonomy" id="595536"/>
    <lineage>
        <taxon>Bacteria</taxon>
        <taxon>Pseudomonadati</taxon>
        <taxon>Pseudomonadota</taxon>
        <taxon>Alphaproteobacteria</taxon>
        <taxon>Hyphomicrobiales</taxon>
        <taxon>Methylocystaceae</taxon>
        <taxon>Methylosinus</taxon>
    </lineage>
</organism>
<dbReference type="Gene3D" id="1.10.260.40">
    <property type="entry name" value="lambda repressor-like DNA-binding domains"/>
    <property type="match status" value="1"/>
</dbReference>
<evidence type="ECO:0000259" key="1">
    <source>
        <dbReference type="SMART" id="SM00530"/>
    </source>
</evidence>
<sequence>MIDEPNERLRQARIAAGYPSATAAAEAMGANKTTYISHENGHAGLSRAGKRYAAFFRVSLDWLLTGKSPMKGDAMAIPVTGYVLAGRVELDAADQNNIPDAVYLPLERRLAALIIRGDSQYPRFCDGEFILYDPEPLTPRQLIGQLAIVQALDGRCMLKIIDEGPQIDTWTLKSHNAPDEKGVKLLSAWRYLGALPPV</sequence>
<proteinExistence type="predicted"/>
<dbReference type="InterPro" id="IPR039418">
    <property type="entry name" value="LexA-like"/>
</dbReference>
<evidence type="ECO:0000313" key="3">
    <source>
        <dbReference type="Proteomes" id="UP000230709"/>
    </source>
</evidence>
<keyword evidence="3" id="KW-1185">Reference proteome</keyword>
<protein>
    <recommendedName>
        <fullName evidence="1">HTH cro/C1-type domain-containing protein</fullName>
    </recommendedName>
</protein>
<dbReference type="Proteomes" id="UP000230709">
    <property type="component" value="Chromosome"/>
</dbReference>
<dbReference type="KEGG" id="mtw:CQW49_07525"/>
<dbReference type="SUPFAM" id="SSF47413">
    <property type="entry name" value="lambda repressor-like DNA-binding domains"/>
    <property type="match status" value="1"/>
</dbReference>
<dbReference type="InterPro" id="IPR001387">
    <property type="entry name" value="Cro/C1-type_HTH"/>
</dbReference>
<dbReference type="STRING" id="595536.GCA_000178815_03647"/>
<feature type="domain" description="HTH cro/C1-type" evidence="1">
    <location>
        <begin position="8"/>
        <end position="63"/>
    </location>
</feature>
<dbReference type="SMART" id="SM00530">
    <property type="entry name" value="HTH_XRE"/>
    <property type="match status" value="1"/>
</dbReference>
<dbReference type="Gene3D" id="2.10.109.10">
    <property type="entry name" value="Umud Fragment, subunit A"/>
    <property type="match status" value="1"/>
</dbReference>
<dbReference type="EMBL" id="CP023737">
    <property type="protein sequence ID" value="ATQ67759.1"/>
    <property type="molecule type" value="Genomic_DNA"/>
</dbReference>
<dbReference type="InterPro" id="IPR010982">
    <property type="entry name" value="Lambda_DNA-bd_dom_sf"/>
</dbReference>